<dbReference type="GO" id="GO:0019695">
    <property type="term" value="P:choline metabolic process"/>
    <property type="evidence" value="ECO:0007669"/>
    <property type="project" value="TreeGrafter"/>
</dbReference>
<proteinExistence type="inferred from homology"/>
<gene>
    <name evidence="6" type="ORF">ONB1V03_LOCUS8849</name>
</gene>
<feature type="domain" description="Carboxylesterase type B" evidence="5">
    <location>
        <begin position="208"/>
        <end position="403"/>
    </location>
</feature>
<comment type="similarity">
    <text evidence="1">Belongs to the type-B carboxylesterase/lipase family.</text>
</comment>
<feature type="domain" description="Carboxylesterase type B" evidence="5">
    <location>
        <begin position="13"/>
        <end position="200"/>
    </location>
</feature>
<evidence type="ECO:0000256" key="3">
    <source>
        <dbReference type="ARBA" id="ARBA00022801"/>
    </source>
</evidence>
<evidence type="ECO:0000313" key="7">
    <source>
        <dbReference type="Proteomes" id="UP000728032"/>
    </source>
</evidence>
<dbReference type="PANTHER" id="PTHR43918:SF4">
    <property type="entry name" value="CARBOXYLIC ESTER HYDROLASE"/>
    <property type="match status" value="1"/>
</dbReference>
<name>A0A7R9M296_9ACAR</name>
<accession>A0A7R9M296</accession>
<sequence length="406" mass="45712">MWRQTGEQTYVDVKTTSGVVRGQTIQVLNTTLNVFIGIPYAEPPVGKLRFAKPEPIKTPIKDIIDATKPKDSCTQNPMQFFPNLTFSENCLYVSIWTTNVETNNPSKDVKLKPVMFYIHGGGLSGGSVFSQDISVLATKDVVFASTSYRLGQLGFLYGDREDAPGNVGFYDQLLALNWVRDNIHVFGGDRDQITIFGGSAEFNKYSKAMTYPVLGTDFLPISAQKAFHENKFNSDVDIIAGIATNEGSSFGIFFGVMPFGNTTLDDIKKAINTVNADYHNLDVNKLDEFYLKNIDTTNSLALREAFYELLGDLIMKCPTYYFAKQFATSVQNRKNIYFYQVTYMSKPYAKQSYCDMPGMGICHCAETDFVFGQPFITPDIYTEVDRQFSLDVMNMWTNFAKYGYII</sequence>
<organism evidence="6">
    <name type="scientific">Oppiella nova</name>
    <dbReference type="NCBI Taxonomy" id="334625"/>
    <lineage>
        <taxon>Eukaryota</taxon>
        <taxon>Metazoa</taxon>
        <taxon>Ecdysozoa</taxon>
        <taxon>Arthropoda</taxon>
        <taxon>Chelicerata</taxon>
        <taxon>Arachnida</taxon>
        <taxon>Acari</taxon>
        <taxon>Acariformes</taxon>
        <taxon>Sarcoptiformes</taxon>
        <taxon>Oribatida</taxon>
        <taxon>Brachypylina</taxon>
        <taxon>Oppioidea</taxon>
        <taxon>Oppiidae</taxon>
        <taxon>Oppiella</taxon>
    </lineage>
</organism>
<dbReference type="GO" id="GO:0003990">
    <property type="term" value="F:acetylcholinesterase activity"/>
    <property type="evidence" value="ECO:0007669"/>
    <property type="project" value="TreeGrafter"/>
</dbReference>
<dbReference type="OrthoDB" id="19653at2759"/>
<keyword evidence="3" id="KW-0378">Hydrolase</keyword>
<dbReference type="GO" id="GO:0005615">
    <property type="term" value="C:extracellular space"/>
    <property type="evidence" value="ECO:0007669"/>
    <property type="project" value="TreeGrafter"/>
</dbReference>
<dbReference type="PANTHER" id="PTHR43918">
    <property type="entry name" value="ACETYLCHOLINESTERASE"/>
    <property type="match status" value="1"/>
</dbReference>
<dbReference type="Pfam" id="PF00135">
    <property type="entry name" value="COesterase"/>
    <property type="match status" value="2"/>
</dbReference>
<evidence type="ECO:0000259" key="5">
    <source>
        <dbReference type="Pfam" id="PF00135"/>
    </source>
</evidence>
<dbReference type="Gene3D" id="3.40.50.1820">
    <property type="entry name" value="alpha/beta hydrolase"/>
    <property type="match status" value="2"/>
</dbReference>
<evidence type="ECO:0000256" key="4">
    <source>
        <dbReference type="ARBA" id="ARBA00023180"/>
    </source>
</evidence>
<dbReference type="GO" id="GO:0005886">
    <property type="term" value="C:plasma membrane"/>
    <property type="evidence" value="ECO:0007669"/>
    <property type="project" value="TreeGrafter"/>
</dbReference>
<dbReference type="AlphaFoldDB" id="A0A7R9M296"/>
<keyword evidence="4" id="KW-0325">Glycoprotein</keyword>
<dbReference type="GO" id="GO:0006581">
    <property type="term" value="P:acetylcholine catabolic process"/>
    <property type="evidence" value="ECO:0007669"/>
    <property type="project" value="TreeGrafter"/>
</dbReference>
<dbReference type="SUPFAM" id="SSF53474">
    <property type="entry name" value="alpha/beta-Hydrolases"/>
    <property type="match status" value="1"/>
</dbReference>
<dbReference type="InterPro" id="IPR002018">
    <property type="entry name" value="CarbesteraseB"/>
</dbReference>
<evidence type="ECO:0000256" key="1">
    <source>
        <dbReference type="ARBA" id="ARBA00005964"/>
    </source>
</evidence>
<evidence type="ECO:0000313" key="6">
    <source>
        <dbReference type="EMBL" id="CAD7652184.1"/>
    </source>
</evidence>
<dbReference type="EMBL" id="OC920077">
    <property type="protein sequence ID" value="CAD7652184.1"/>
    <property type="molecule type" value="Genomic_DNA"/>
</dbReference>
<evidence type="ECO:0000256" key="2">
    <source>
        <dbReference type="ARBA" id="ARBA00022487"/>
    </source>
</evidence>
<reference evidence="6" key="1">
    <citation type="submission" date="2020-11" db="EMBL/GenBank/DDBJ databases">
        <authorList>
            <person name="Tran Van P."/>
        </authorList>
    </citation>
    <scope>NUCLEOTIDE SEQUENCE</scope>
</reference>
<dbReference type="InterPro" id="IPR029058">
    <property type="entry name" value="AB_hydrolase_fold"/>
</dbReference>
<dbReference type="InterPro" id="IPR050654">
    <property type="entry name" value="AChE-related_enzymes"/>
</dbReference>
<keyword evidence="7" id="KW-1185">Reference proteome</keyword>
<protein>
    <recommendedName>
        <fullName evidence="5">Carboxylesterase type B domain-containing protein</fullName>
    </recommendedName>
</protein>
<dbReference type="Proteomes" id="UP000728032">
    <property type="component" value="Unassembled WGS sequence"/>
</dbReference>
<dbReference type="EMBL" id="CAJPVJ010005252">
    <property type="protein sequence ID" value="CAG2169371.1"/>
    <property type="molecule type" value="Genomic_DNA"/>
</dbReference>
<keyword evidence="2" id="KW-0719">Serine esterase</keyword>